<dbReference type="PANTHER" id="PTHR37984:SF5">
    <property type="entry name" value="PROTEIN NYNRIN-LIKE"/>
    <property type="match status" value="1"/>
</dbReference>
<dbReference type="PROSITE" id="PS50994">
    <property type="entry name" value="INTEGRASE"/>
    <property type="match status" value="1"/>
</dbReference>
<evidence type="ECO:0000259" key="1">
    <source>
        <dbReference type="PROSITE" id="PS50994"/>
    </source>
</evidence>
<proteinExistence type="predicted"/>
<name>A0A085MZ56_9BILA</name>
<dbReference type="SUPFAM" id="SSF53098">
    <property type="entry name" value="Ribonuclease H-like"/>
    <property type="match status" value="1"/>
</dbReference>
<dbReference type="GO" id="GO:0003676">
    <property type="term" value="F:nucleic acid binding"/>
    <property type="evidence" value="ECO:0007669"/>
    <property type="project" value="InterPro"/>
</dbReference>
<dbReference type="Proteomes" id="UP000030764">
    <property type="component" value="Unassembled WGS sequence"/>
</dbReference>
<evidence type="ECO:0000313" key="4">
    <source>
        <dbReference type="Proteomes" id="UP000030764"/>
    </source>
</evidence>
<dbReference type="InterPro" id="IPR012337">
    <property type="entry name" value="RNaseH-like_sf"/>
</dbReference>
<dbReference type="InterPro" id="IPR001584">
    <property type="entry name" value="Integrase_cat-core"/>
</dbReference>
<dbReference type="InterPro" id="IPR036397">
    <property type="entry name" value="RNaseH_sf"/>
</dbReference>
<dbReference type="AlphaFoldDB" id="A0A085MZ56"/>
<keyword evidence="4" id="KW-1185">Reference proteome</keyword>
<accession>A0A085MZ56</accession>
<dbReference type="EMBL" id="KL367594">
    <property type="protein sequence ID" value="KFD62502.1"/>
    <property type="molecule type" value="Genomic_DNA"/>
</dbReference>
<dbReference type="PANTHER" id="PTHR37984">
    <property type="entry name" value="PROTEIN CBG26694"/>
    <property type="match status" value="1"/>
</dbReference>
<evidence type="ECO:0000313" key="2">
    <source>
        <dbReference type="EMBL" id="KFD54720.1"/>
    </source>
</evidence>
<reference evidence="3 4" key="1">
    <citation type="journal article" date="2014" name="Nat. Genet.">
        <title>Genome and transcriptome of the porcine whipworm Trichuris suis.</title>
        <authorList>
            <person name="Jex A.R."/>
            <person name="Nejsum P."/>
            <person name="Schwarz E.M."/>
            <person name="Hu L."/>
            <person name="Young N.D."/>
            <person name="Hall R.S."/>
            <person name="Korhonen P.K."/>
            <person name="Liao S."/>
            <person name="Thamsborg S."/>
            <person name="Xia J."/>
            <person name="Xu P."/>
            <person name="Wang S."/>
            <person name="Scheerlinck J.P."/>
            <person name="Hofmann A."/>
            <person name="Sternberg P.W."/>
            <person name="Wang J."/>
            <person name="Gasser R.B."/>
        </authorList>
    </citation>
    <scope>NUCLEOTIDE SEQUENCE [LARGE SCALE GENOMIC DNA]</scope>
    <source>
        <strain evidence="3">DCEP-RM93F</strain>
        <strain evidence="2">DCEP-RM93M</strain>
    </source>
</reference>
<dbReference type="Proteomes" id="UP000030758">
    <property type="component" value="Unassembled WGS sequence"/>
</dbReference>
<organism evidence="3">
    <name type="scientific">Trichuris suis</name>
    <name type="common">pig whipworm</name>
    <dbReference type="NCBI Taxonomy" id="68888"/>
    <lineage>
        <taxon>Eukaryota</taxon>
        <taxon>Metazoa</taxon>
        <taxon>Ecdysozoa</taxon>
        <taxon>Nematoda</taxon>
        <taxon>Enoplea</taxon>
        <taxon>Dorylaimia</taxon>
        <taxon>Trichinellida</taxon>
        <taxon>Trichuridae</taxon>
        <taxon>Trichuris</taxon>
    </lineage>
</organism>
<evidence type="ECO:0000313" key="3">
    <source>
        <dbReference type="EMBL" id="KFD62502.1"/>
    </source>
</evidence>
<dbReference type="InterPro" id="IPR050951">
    <property type="entry name" value="Retrovirus_Pol_polyprotein"/>
</dbReference>
<sequence length="127" mass="13944">MDITHCGGRPYLTLIDCGPSRFAIWRPLRLHTGAEVVRQLEAVFCERGAPEELLTDSDTAFRSKTLACLAARWSMRVRFRCARVPSGNGIVERCHRSVKVIVAKEGCAVAEAVYSKTSVSAGDTFQG</sequence>
<gene>
    <name evidence="2" type="ORF">M513_04420</name>
    <name evidence="3" type="ORF">M514_04420</name>
</gene>
<dbReference type="GO" id="GO:0015074">
    <property type="term" value="P:DNA integration"/>
    <property type="evidence" value="ECO:0007669"/>
    <property type="project" value="InterPro"/>
</dbReference>
<dbReference type="EMBL" id="KL363205">
    <property type="protein sequence ID" value="KFD54720.1"/>
    <property type="molecule type" value="Genomic_DNA"/>
</dbReference>
<feature type="domain" description="Integrase catalytic" evidence="1">
    <location>
        <begin position="1"/>
        <end position="99"/>
    </location>
</feature>
<protein>
    <recommendedName>
        <fullName evidence="1">Integrase catalytic domain-containing protein</fullName>
    </recommendedName>
</protein>
<dbReference type="Gene3D" id="3.30.420.10">
    <property type="entry name" value="Ribonuclease H-like superfamily/Ribonuclease H"/>
    <property type="match status" value="1"/>
</dbReference>